<feature type="coiled-coil region" evidence="6">
    <location>
        <begin position="406"/>
        <end position="433"/>
    </location>
</feature>
<comment type="subcellular location">
    <subcellularLocation>
        <location evidence="1">Cytoplasm</location>
        <location evidence="1">Cytoskeleton</location>
    </subcellularLocation>
</comment>
<dbReference type="OrthoDB" id="66546at2759"/>
<feature type="domain" description="Gamma tubulin complex component protein N-terminal" evidence="9">
    <location>
        <begin position="308"/>
        <end position="639"/>
    </location>
</feature>
<dbReference type="GO" id="GO:0005874">
    <property type="term" value="C:microtubule"/>
    <property type="evidence" value="ECO:0007669"/>
    <property type="project" value="UniProtKB-KW"/>
</dbReference>
<dbReference type="GO" id="GO:0031122">
    <property type="term" value="P:cytoplasmic microtubule organization"/>
    <property type="evidence" value="ECO:0007669"/>
    <property type="project" value="TreeGrafter"/>
</dbReference>
<name>A0A433DHI5_9FUNG</name>
<keyword evidence="6" id="KW-0175">Coiled coil</keyword>
<comment type="similarity">
    <text evidence="2">Belongs to the TUBGCP family.</text>
</comment>
<evidence type="ECO:0000313" key="10">
    <source>
        <dbReference type="EMBL" id="RUP50245.1"/>
    </source>
</evidence>
<evidence type="ECO:0000256" key="4">
    <source>
        <dbReference type="ARBA" id="ARBA00022701"/>
    </source>
</evidence>
<keyword evidence="5" id="KW-0206">Cytoskeleton</keyword>
<reference evidence="10 11" key="1">
    <citation type="journal article" date="2018" name="New Phytol.">
        <title>Phylogenomics of Endogonaceae and evolution of mycorrhizas within Mucoromycota.</title>
        <authorList>
            <person name="Chang Y."/>
            <person name="Desiro A."/>
            <person name="Na H."/>
            <person name="Sandor L."/>
            <person name="Lipzen A."/>
            <person name="Clum A."/>
            <person name="Barry K."/>
            <person name="Grigoriev I.V."/>
            <person name="Martin F.M."/>
            <person name="Stajich J.E."/>
            <person name="Smith M.E."/>
            <person name="Bonito G."/>
            <person name="Spatafora J.W."/>
        </authorList>
    </citation>
    <scope>NUCLEOTIDE SEQUENCE [LARGE SCALE GENOMIC DNA]</scope>
    <source>
        <strain evidence="10 11">GMNB39</strain>
    </source>
</reference>
<dbReference type="InterPro" id="IPR040457">
    <property type="entry name" value="GCP_C"/>
</dbReference>
<feature type="compositionally biased region" description="Acidic residues" evidence="7">
    <location>
        <begin position="1072"/>
        <end position="1092"/>
    </location>
</feature>
<dbReference type="InterPro" id="IPR041470">
    <property type="entry name" value="GCP_N"/>
</dbReference>
<evidence type="ECO:0000259" key="9">
    <source>
        <dbReference type="Pfam" id="PF17681"/>
    </source>
</evidence>
<dbReference type="PANTHER" id="PTHR19302:SF33">
    <property type="entry name" value="GAMMA-TUBULIN COMPLEX COMPONENT 5"/>
    <property type="match status" value="1"/>
</dbReference>
<evidence type="ECO:0000256" key="5">
    <source>
        <dbReference type="ARBA" id="ARBA00023212"/>
    </source>
</evidence>
<keyword evidence="3" id="KW-0963">Cytoplasm</keyword>
<dbReference type="Proteomes" id="UP000268093">
    <property type="component" value="Unassembled WGS sequence"/>
</dbReference>
<proteinExistence type="inferred from homology"/>
<dbReference type="Pfam" id="PF04130">
    <property type="entry name" value="GCP_C_terminal"/>
    <property type="match status" value="1"/>
</dbReference>
<gene>
    <name evidence="10" type="ORF">BC936DRAFT_139867</name>
</gene>
<dbReference type="GO" id="GO:0007020">
    <property type="term" value="P:microtubule nucleation"/>
    <property type="evidence" value="ECO:0007669"/>
    <property type="project" value="InterPro"/>
</dbReference>
<evidence type="ECO:0000256" key="6">
    <source>
        <dbReference type="SAM" id="Coils"/>
    </source>
</evidence>
<feature type="region of interest" description="Disordered" evidence="7">
    <location>
        <begin position="1070"/>
        <end position="1093"/>
    </location>
</feature>
<evidence type="ECO:0000256" key="1">
    <source>
        <dbReference type="ARBA" id="ARBA00004245"/>
    </source>
</evidence>
<dbReference type="PANTHER" id="PTHR19302">
    <property type="entry name" value="GAMMA TUBULIN COMPLEX PROTEIN"/>
    <property type="match status" value="1"/>
</dbReference>
<evidence type="ECO:0000259" key="8">
    <source>
        <dbReference type="Pfam" id="PF04130"/>
    </source>
</evidence>
<organism evidence="10 11">
    <name type="scientific">Jimgerdemannia flammicorona</name>
    <dbReference type="NCBI Taxonomy" id="994334"/>
    <lineage>
        <taxon>Eukaryota</taxon>
        <taxon>Fungi</taxon>
        <taxon>Fungi incertae sedis</taxon>
        <taxon>Mucoromycota</taxon>
        <taxon>Mucoromycotina</taxon>
        <taxon>Endogonomycetes</taxon>
        <taxon>Endogonales</taxon>
        <taxon>Endogonaceae</taxon>
        <taxon>Jimgerdemannia</taxon>
    </lineage>
</organism>
<accession>A0A433DHI5</accession>
<protein>
    <submittedName>
        <fullName evidence="10">Spc98 family-domain-containing protein</fullName>
    </submittedName>
</protein>
<dbReference type="GO" id="GO:0000922">
    <property type="term" value="C:spindle pole"/>
    <property type="evidence" value="ECO:0007669"/>
    <property type="project" value="InterPro"/>
</dbReference>
<evidence type="ECO:0000256" key="3">
    <source>
        <dbReference type="ARBA" id="ARBA00022490"/>
    </source>
</evidence>
<dbReference type="GO" id="GO:0000930">
    <property type="term" value="C:gamma-tubulin complex"/>
    <property type="evidence" value="ECO:0007669"/>
    <property type="project" value="TreeGrafter"/>
</dbReference>
<feature type="domain" description="Gamma tubulin complex component C-terminal" evidence="8">
    <location>
        <begin position="785"/>
        <end position="1117"/>
    </location>
</feature>
<keyword evidence="4" id="KW-0493">Microtubule</keyword>
<dbReference type="EMBL" id="RBNI01001598">
    <property type="protein sequence ID" value="RUP50245.1"/>
    <property type="molecule type" value="Genomic_DNA"/>
</dbReference>
<dbReference type="InterPro" id="IPR042241">
    <property type="entry name" value="GCP_C_sf"/>
</dbReference>
<dbReference type="GO" id="GO:0051011">
    <property type="term" value="F:microtubule minus-end binding"/>
    <property type="evidence" value="ECO:0007669"/>
    <property type="project" value="TreeGrafter"/>
</dbReference>
<dbReference type="Pfam" id="PF17681">
    <property type="entry name" value="GCP_N_terminal"/>
    <property type="match status" value="1"/>
</dbReference>
<dbReference type="GO" id="GO:0051321">
    <property type="term" value="P:meiotic cell cycle"/>
    <property type="evidence" value="ECO:0007669"/>
    <property type="project" value="TreeGrafter"/>
</dbReference>
<comment type="caution">
    <text evidence="10">The sequence shown here is derived from an EMBL/GenBank/DDBJ whole genome shotgun (WGS) entry which is preliminary data.</text>
</comment>
<dbReference type="InterPro" id="IPR007259">
    <property type="entry name" value="GCP"/>
</dbReference>
<evidence type="ECO:0000256" key="2">
    <source>
        <dbReference type="ARBA" id="ARBA00010337"/>
    </source>
</evidence>
<evidence type="ECO:0000256" key="7">
    <source>
        <dbReference type="SAM" id="MobiDB-lite"/>
    </source>
</evidence>
<dbReference type="GO" id="GO:0043015">
    <property type="term" value="F:gamma-tubulin binding"/>
    <property type="evidence" value="ECO:0007669"/>
    <property type="project" value="InterPro"/>
</dbReference>
<dbReference type="InterPro" id="IPR059169">
    <property type="entry name" value="GCP5_N_ext"/>
</dbReference>
<dbReference type="AlphaFoldDB" id="A0A433DHI5"/>
<dbReference type="Gene3D" id="1.20.120.1900">
    <property type="entry name" value="Gamma-tubulin complex, C-terminal domain"/>
    <property type="match status" value="1"/>
</dbReference>
<keyword evidence="11" id="KW-1185">Reference proteome</keyword>
<dbReference type="GO" id="GO:0000278">
    <property type="term" value="P:mitotic cell cycle"/>
    <property type="evidence" value="ECO:0007669"/>
    <property type="project" value="TreeGrafter"/>
</dbReference>
<dbReference type="GO" id="GO:0005816">
    <property type="term" value="C:spindle pole body"/>
    <property type="evidence" value="ECO:0007669"/>
    <property type="project" value="UniProtKB-ARBA"/>
</dbReference>
<dbReference type="CDD" id="cd22572">
    <property type="entry name" value="GCP5_NTD"/>
    <property type="match status" value="1"/>
</dbReference>
<sequence length="1127" mass="129278">MTFDRTRSELTDALIEAITGIEPGTDNHALCLQFAESNFNYHRFVSVEERDIDRSIKGLVEKFRIKDRDVMADSLEACMQRLFAPSLVKIKDSLYPPIIRYDMLALFLALSDNPLAVNYTPSTTLWTRLPPKPLTWKDIIREEPLTGDHWSRLESDSDEDGEDDVLFEDFELELDGNGLVNDGDLAEKKLRKQKKQVMARAQQQQFESHSELPPSHYHQMHVDFEPPVDRDVMRILTEKQYWCSPSFGSGFVSNRDDFGTTTAEDFSMLKIHEPCSLAPTLLVHQSRDRNIRFLDPQRQQYLDEIDAVREICFMLRGHAGVLFDRHEWDVGGDVGGGRGWEGLGIVEGMFTVKPKAIVQHLTESTLKNLLSEFCEYGNWVTRSRELVRCLCAASPTLYGQTCQAFASAVNEMLVKFEERIARLEAEFGKFAKRSEGNDTVVSLLRLKNLLSADLELFRLVGRVVSDTLVLEAASTPPSGYPPISPIPPARLTVSLLTGLYDQILLAQAVGQQEAFTTLRRLFDYSIEPYGRMIDRWIFEGNVDDDCANEFFVVRNLDIPEDSPQYWHEGFRFRSMEAGSVPEEPEADDIDQELFTPPYPSFLEPFATKILFAGKAVNMLLSLKLGDVNMKVYSNPHTRWEALEWTNIHASMRSAAANSITTAFTDGFKGYTALTTAHFPMLGDMILKKSTIHGASALASRRGSKRQSVRITHAISTAPTLESVMSMAREYGRENGDAESQTDVRVSDAFSLYHHEVNEHLDNYVRPQYESAGRLLANVLMSRCDLAYHFRALAGIYLMLEGDLMHRFCQMVFHKMDKRQAWYDSQTLNGLFMEACRHTEWERQDNVHIWVKERENLQKRTVAAAVNRNGHRDGRISGKSSSVDLNSVRVFENVVVEYRLPWPINNIIRAAAIHQYKKLITLVLELKRAKCLMERIALFKSRLHHQAARNRRDPAILLFYSLRVRLMWFINTVYNYIMTTILHAETQAFQEKLAQVFDVDEIIQLHEEYVRRIRDRCLLNEKAIYIMRAIVLVLDATIRFSNLFARYVEDPAAKSFVITQQSIRFWVAPRVDSDDEESDGDSYDEEDQDEEEDGFWKGLNEIDREFKRASDFVTTSLRVIARSGGFAW</sequence>
<dbReference type="GO" id="GO:0051225">
    <property type="term" value="P:spindle assembly"/>
    <property type="evidence" value="ECO:0007669"/>
    <property type="project" value="TreeGrafter"/>
</dbReference>
<evidence type="ECO:0000313" key="11">
    <source>
        <dbReference type="Proteomes" id="UP000268093"/>
    </source>
</evidence>
<feature type="non-terminal residue" evidence="10">
    <location>
        <position position="1127"/>
    </location>
</feature>